<dbReference type="InterPro" id="IPR023582">
    <property type="entry name" value="Impact"/>
</dbReference>
<dbReference type="RefSeq" id="WP_021330649.1">
    <property type="nucleotide sequence ID" value="NZ_AUZJ01000043.1"/>
</dbReference>
<dbReference type="Pfam" id="PF01205">
    <property type="entry name" value="Impact_N"/>
    <property type="match status" value="1"/>
</dbReference>
<dbReference type="GO" id="GO:0006446">
    <property type="term" value="P:regulation of translational initiation"/>
    <property type="evidence" value="ECO:0007669"/>
    <property type="project" value="TreeGrafter"/>
</dbReference>
<gene>
    <name evidence="4" type="ORF">HMPREF0860_1490</name>
    <name evidence="3" type="ORF">HMPREF1325_2532</name>
</gene>
<sequence length="200" mass="21476">MDALTGYAVSETLVKHSRFIAELLPCASQSEARELLKSQKAKYSNASHVVHAFVVGSSAEIRGMSDDGEPSGTAARPVLDVLCGKNCTNALLTVTRWFGGTLLGTGGLVKAYTDAAKAVIEKAESLGVFSELIEKTRFSFTASYAAYEKLRRIMKEFRLFDVAERFESAVSVSGEIESGELRKFSDALRDASGGAVLVHG</sequence>
<dbReference type="InterPro" id="IPR001498">
    <property type="entry name" value="Impact_N"/>
</dbReference>
<accession>U2LI33</accession>
<dbReference type="PANTHER" id="PTHR16301">
    <property type="entry name" value="IMPACT-RELATED"/>
    <property type="match status" value="1"/>
</dbReference>
<dbReference type="eggNOG" id="COG1739">
    <property type="taxonomic scope" value="Bacteria"/>
</dbReference>
<dbReference type="InterPro" id="IPR036956">
    <property type="entry name" value="Impact_N_sf"/>
</dbReference>
<protein>
    <submittedName>
        <fullName evidence="3">YigZ family protein</fullName>
    </submittedName>
</protein>
<dbReference type="PANTHER" id="PTHR16301:SF20">
    <property type="entry name" value="IMPACT FAMILY MEMBER YIGZ"/>
    <property type="match status" value="1"/>
</dbReference>
<evidence type="ECO:0000313" key="6">
    <source>
        <dbReference type="Proteomes" id="UP000016646"/>
    </source>
</evidence>
<dbReference type="InterPro" id="IPR020568">
    <property type="entry name" value="Ribosomal_Su5_D2-typ_SF"/>
</dbReference>
<evidence type="ECO:0000259" key="2">
    <source>
        <dbReference type="Pfam" id="PF01205"/>
    </source>
</evidence>
<dbReference type="OrthoDB" id="9813771at2"/>
<dbReference type="PATRIC" id="fig|1125725.3.peg.1706"/>
<dbReference type="Proteomes" id="UP000016646">
    <property type="component" value="Unassembled WGS sequence"/>
</dbReference>
<comment type="similarity">
    <text evidence="1">Belongs to the IMPACT family.</text>
</comment>
<feature type="domain" description="Impact N-terminal" evidence="2">
    <location>
        <begin position="15"/>
        <end position="120"/>
    </location>
</feature>
<dbReference type="Proteomes" id="UP000016412">
    <property type="component" value="Unassembled WGS sequence"/>
</dbReference>
<evidence type="ECO:0000256" key="1">
    <source>
        <dbReference type="ARBA" id="ARBA00007665"/>
    </source>
</evidence>
<dbReference type="SUPFAM" id="SSF54211">
    <property type="entry name" value="Ribosomal protein S5 domain 2-like"/>
    <property type="match status" value="1"/>
</dbReference>
<evidence type="ECO:0000313" key="4">
    <source>
        <dbReference type="EMBL" id="ERK04093.1"/>
    </source>
</evidence>
<keyword evidence="6" id="KW-1185">Reference proteome</keyword>
<dbReference type="EMBL" id="AUZJ01000043">
    <property type="protein sequence ID" value="ERF60250.1"/>
    <property type="molecule type" value="Genomic_DNA"/>
</dbReference>
<evidence type="ECO:0000313" key="3">
    <source>
        <dbReference type="EMBL" id="ERF60250.1"/>
    </source>
</evidence>
<dbReference type="Gene3D" id="3.30.230.30">
    <property type="entry name" value="Impact, N-terminal domain"/>
    <property type="match status" value="1"/>
</dbReference>
<reference evidence="5 6" key="1">
    <citation type="submission" date="2013-08" db="EMBL/GenBank/DDBJ databases">
        <authorList>
            <person name="Durkin A.S."/>
            <person name="Haft D.R."/>
            <person name="McCorrison J."/>
            <person name="Torralba M."/>
            <person name="Gillis M."/>
            <person name="Haft D.H."/>
            <person name="Methe B."/>
            <person name="Sutton G."/>
            <person name="Nelson K.E."/>
        </authorList>
    </citation>
    <scope>NUCLEOTIDE SEQUENCE [LARGE SCALE GENOMIC DNA]</scope>
    <source>
        <strain evidence="4 6">ATCC 35536</strain>
        <strain evidence="3 5">VPI DR56BR1116</strain>
    </source>
</reference>
<organism evidence="3 5">
    <name type="scientific">Treponema socranskii subsp. socranskii VPI DR56BR1116 = ATCC 35536</name>
    <dbReference type="NCBI Taxonomy" id="1125725"/>
    <lineage>
        <taxon>Bacteria</taxon>
        <taxon>Pseudomonadati</taxon>
        <taxon>Spirochaetota</taxon>
        <taxon>Spirochaetia</taxon>
        <taxon>Spirochaetales</taxon>
        <taxon>Treponemataceae</taxon>
        <taxon>Treponema</taxon>
    </lineage>
</organism>
<name>U2LI33_TRESO</name>
<dbReference type="GO" id="GO:0005737">
    <property type="term" value="C:cytoplasm"/>
    <property type="evidence" value="ECO:0007669"/>
    <property type="project" value="TreeGrafter"/>
</dbReference>
<evidence type="ECO:0000313" key="5">
    <source>
        <dbReference type="Proteomes" id="UP000016412"/>
    </source>
</evidence>
<dbReference type="Gene3D" id="3.30.70.240">
    <property type="match status" value="1"/>
</dbReference>
<dbReference type="STRING" id="1125725.HMPREF1325_2532"/>
<dbReference type="EMBL" id="AVQI01000028">
    <property type="protein sequence ID" value="ERK04093.1"/>
    <property type="molecule type" value="Genomic_DNA"/>
</dbReference>
<dbReference type="AlphaFoldDB" id="U2LI33"/>
<proteinExistence type="inferred from homology"/>
<comment type="caution">
    <text evidence="3">The sequence shown here is derived from an EMBL/GenBank/DDBJ whole genome shotgun (WGS) entry which is preliminary data.</text>
</comment>